<gene>
    <name evidence="12" type="primary">actS</name>
    <name evidence="12" type="ORF">RsS93_51900</name>
</gene>
<name>A0ABQ0ZAI7_9HYPH</name>
<evidence type="ECO:0000256" key="9">
    <source>
        <dbReference type="ARBA" id="ARBA00022840"/>
    </source>
</evidence>
<comment type="catalytic activity">
    <reaction evidence="1">
        <text>ATP + protein L-histidine = ADP + protein N-phospho-L-histidine.</text>
        <dbReference type="EC" id="2.7.13.3"/>
    </reaction>
</comment>
<dbReference type="Gene3D" id="3.30.565.10">
    <property type="entry name" value="Histidine kinase-like ATPase, C-terminal domain"/>
    <property type="match status" value="1"/>
</dbReference>
<feature type="transmembrane region" description="Helical" evidence="10">
    <location>
        <begin position="173"/>
        <end position="195"/>
    </location>
</feature>
<dbReference type="InterPro" id="IPR036097">
    <property type="entry name" value="HisK_dim/P_sf"/>
</dbReference>
<dbReference type="Proteomes" id="UP000390335">
    <property type="component" value="Unassembled WGS sequence"/>
</dbReference>
<dbReference type="InterPro" id="IPR005467">
    <property type="entry name" value="His_kinase_dom"/>
</dbReference>
<feature type="transmembrane region" description="Helical" evidence="10">
    <location>
        <begin position="38"/>
        <end position="56"/>
    </location>
</feature>
<dbReference type="PANTHER" id="PTHR44936">
    <property type="entry name" value="SENSOR PROTEIN CREC"/>
    <property type="match status" value="1"/>
</dbReference>
<keyword evidence="7" id="KW-0547">Nucleotide-binding</keyword>
<dbReference type="EC" id="2.7.13.3" evidence="3"/>
<keyword evidence="4" id="KW-1003">Cell membrane</keyword>
<comment type="caution">
    <text evidence="12">The sequence shown here is derived from an EMBL/GenBank/DDBJ whole genome shotgun (WGS) entry which is preliminary data.</text>
</comment>
<reference evidence="12 13" key="1">
    <citation type="journal article" date="2020" name="Genome Biol. Evol.">
        <title>Rhizobium dioscoreae sp. nov., a plant growth-promoting bacterium isolated from yam (Dioscorea species).</title>
        <authorList>
            <person name="Ouyabe M."/>
            <person name="Tanaka N."/>
            <person name="Shiwa Y."/>
            <person name="Fujita N."/>
            <person name="Kikuno H."/>
            <person name="Babil P."/>
            <person name="Shiwachi H."/>
        </authorList>
    </citation>
    <scope>NUCLEOTIDE SEQUENCE [LARGE SCALE GENOMIC DNA]</scope>
    <source>
        <strain evidence="12 13">S-93</strain>
    </source>
</reference>
<dbReference type="SUPFAM" id="SSF47384">
    <property type="entry name" value="Homodimeric domain of signal transducing histidine kinase"/>
    <property type="match status" value="1"/>
</dbReference>
<feature type="transmembrane region" description="Helical" evidence="10">
    <location>
        <begin position="141"/>
        <end position="161"/>
    </location>
</feature>
<dbReference type="CDD" id="cd00082">
    <property type="entry name" value="HisKA"/>
    <property type="match status" value="1"/>
</dbReference>
<dbReference type="InterPro" id="IPR003661">
    <property type="entry name" value="HisK_dim/P_dom"/>
</dbReference>
<protein>
    <recommendedName>
        <fullName evidence="3">histidine kinase</fullName>
        <ecNumber evidence="3">2.7.13.3</ecNumber>
    </recommendedName>
</protein>
<dbReference type="GO" id="GO:0016301">
    <property type="term" value="F:kinase activity"/>
    <property type="evidence" value="ECO:0007669"/>
    <property type="project" value="UniProtKB-KW"/>
</dbReference>
<evidence type="ECO:0000256" key="4">
    <source>
        <dbReference type="ARBA" id="ARBA00022475"/>
    </source>
</evidence>
<accession>A0ABQ0ZAI7</accession>
<evidence type="ECO:0000256" key="6">
    <source>
        <dbReference type="ARBA" id="ARBA00022679"/>
    </source>
</evidence>
<evidence type="ECO:0000313" key="13">
    <source>
        <dbReference type="Proteomes" id="UP000390335"/>
    </source>
</evidence>
<dbReference type="PRINTS" id="PR00344">
    <property type="entry name" value="BCTRLSENSOR"/>
</dbReference>
<keyword evidence="13" id="KW-1185">Reference proteome</keyword>
<dbReference type="NCBIfam" id="NF033792">
    <property type="entry name" value="ActS_PrrB_HisK"/>
    <property type="match status" value="1"/>
</dbReference>
<keyword evidence="10" id="KW-1133">Transmembrane helix</keyword>
<feature type="transmembrane region" description="Helical" evidence="10">
    <location>
        <begin position="118"/>
        <end position="134"/>
    </location>
</feature>
<evidence type="ECO:0000256" key="10">
    <source>
        <dbReference type="SAM" id="Phobius"/>
    </source>
</evidence>
<dbReference type="PROSITE" id="PS50109">
    <property type="entry name" value="HIS_KIN"/>
    <property type="match status" value="1"/>
</dbReference>
<dbReference type="SMART" id="SM00388">
    <property type="entry name" value="HisKA"/>
    <property type="match status" value="1"/>
</dbReference>
<evidence type="ECO:0000256" key="5">
    <source>
        <dbReference type="ARBA" id="ARBA00022553"/>
    </source>
</evidence>
<keyword evidence="9" id="KW-0067">ATP-binding</keyword>
<dbReference type="SMART" id="SM00387">
    <property type="entry name" value="HATPase_c"/>
    <property type="match status" value="1"/>
</dbReference>
<dbReference type="Gene3D" id="1.10.287.130">
    <property type="match status" value="1"/>
</dbReference>
<keyword evidence="10" id="KW-0472">Membrane</keyword>
<dbReference type="InterPro" id="IPR003594">
    <property type="entry name" value="HATPase_dom"/>
</dbReference>
<dbReference type="InterPro" id="IPR036890">
    <property type="entry name" value="HATPase_C_sf"/>
</dbReference>
<dbReference type="InterPro" id="IPR047770">
    <property type="entry name" value="RegB"/>
</dbReference>
<sequence>MTMARFFRGLEKLSEAEMKAQEGHHTSRRLRLQTLVRLRWLAVGGQTVTVMIVAFWLKFPMPLLPCCVLIACLAWINFFLTLRYPPTHRLEPPAAFALLSLDLLQLCGLLLITGGLANPFSALVCVPVIISFASQPIRYSMPLIVLAMICITGLAFSPFPLPWYEGVSVSVHSVMQLGVWCSIASTMAFAAFYAYRVSMEASQLADALSATELVLQREKHLSQLDGLAAAAAHELGTPLATISVVAKEMERELREDDRFREDVALLRSQSERCRDILRRLTTLSSEDEAHMRRLTLSSMMEEVIAPHREFGINLEFIEKSPRAGEPVLSRNAGMMYGLGNLIENAVDYARKTVTVTVEYTAETLTIIIEDDGGGYSPEILARIGEPYVTSRQRDDTAGGLGLGLFIAKTLLERSGATLSFGNRDPETPGARVRVEWPRVLIDSNSTK</sequence>
<dbReference type="Pfam" id="PF02518">
    <property type="entry name" value="HATPase_c"/>
    <property type="match status" value="1"/>
</dbReference>
<dbReference type="InterPro" id="IPR004358">
    <property type="entry name" value="Sig_transdc_His_kin-like_C"/>
</dbReference>
<evidence type="ECO:0000256" key="3">
    <source>
        <dbReference type="ARBA" id="ARBA00012438"/>
    </source>
</evidence>
<dbReference type="InterPro" id="IPR050980">
    <property type="entry name" value="2C_sensor_his_kinase"/>
</dbReference>
<keyword evidence="5" id="KW-0597">Phosphoprotein</keyword>
<dbReference type="EMBL" id="BLAJ01000009">
    <property type="protein sequence ID" value="GES52576.1"/>
    <property type="molecule type" value="Genomic_DNA"/>
</dbReference>
<proteinExistence type="predicted"/>
<evidence type="ECO:0000256" key="1">
    <source>
        <dbReference type="ARBA" id="ARBA00000085"/>
    </source>
</evidence>
<keyword evidence="10" id="KW-0812">Transmembrane</keyword>
<comment type="subcellular location">
    <subcellularLocation>
        <location evidence="2">Cell membrane</location>
        <topology evidence="2">Multi-pass membrane protein</topology>
    </subcellularLocation>
</comment>
<feature type="transmembrane region" description="Helical" evidence="10">
    <location>
        <begin position="62"/>
        <end position="82"/>
    </location>
</feature>
<evidence type="ECO:0000256" key="7">
    <source>
        <dbReference type="ARBA" id="ARBA00022741"/>
    </source>
</evidence>
<feature type="domain" description="Histidine kinase" evidence="11">
    <location>
        <begin position="230"/>
        <end position="440"/>
    </location>
</feature>
<evidence type="ECO:0000256" key="8">
    <source>
        <dbReference type="ARBA" id="ARBA00022777"/>
    </source>
</evidence>
<dbReference type="SUPFAM" id="SSF55874">
    <property type="entry name" value="ATPase domain of HSP90 chaperone/DNA topoisomerase II/histidine kinase"/>
    <property type="match status" value="1"/>
</dbReference>
<dbReference type="PANTHER" id="PTHR44936:SF10">
    <property type="entry name" value="SENSOR PROTEIN RSTB"/>
    <property type="match status" value="1"/>
</dbReference>
<evidence type="ECO:0000256" key="2">
    <source>
        <dbReference type="ARBA" id="ARBA00004651"/>
    </source>
</evidence>
<keyword evidence="6" id="KW-0808">Transferase</keyword>
<evidence type="ECO:0000313" key="12">
    <source>
        <dbReference type="EMBL" id="GES52576.1"/>
    </source>
</evidence>
<organism evidence="12 13">
    <name type="scientific">Rhizobium dioscoreae</name>
    <dbReference type="NCBI Taxonomy" id="2653122"/>
    <lineage>
        <taxon>Bacteria</taxon>
        <taxon>Pseudomonadati</taxon>
        <taxon>Pseudomonadota</taxon>
        <taxon>Alphaproteobacteria</taxon>
        <taxon>Hyphomicrobiales</taxon>
        <taxon>Rhizobiaceae</taxon>
        <taxon>Rhizobium/Agrobacterium group</taxon>
        <taxon>Rhizobium</taxon>
    </lineage>
</organism>
<keyword evidence="8 12" id="KW-0418">Kinase</keyword>
<dbReference type="Pfam" id="PF00512">
    <property type="entry name" value="HisKA"/>
    <property type="match status" value="1"/>
</dbReference>
<evidence type="ECO:0000259" key="11">
    <source>
        <dbReference type="PROSITE" id="PS50109"/>
    </source>
</evidence>